<dbReference type="InterPro" id="IPR020846">
    <property type="entry name" value="MFS_dom"/>
</dbReference>
<protein>
    <submittedName>
        <fullName evidence="6">MFS transporter</fullName>
    </submittedName>
</protein>
<dbReference type="CDD" id="cd17355">
    <property type="entry name" value="MFS_YcxA_like"/>
    <property type="match status" value="1"/>
</dbReference>
<feature type="transmembrane region" description="Helical" evidence="4">
    <location>
        <begin position="170"/>
        <end position="190"/>
    </location>
</feature>
<evidence type="ECO:0000313" key="7">
    <source>
        <dbReference type="Proteomes" id="UP000317078"/>
    </source>
</evidence>
<keyword evidence="2 4" id="KW-1133">Transmembrane helix</keyword>
<accession>A0A502GD41</accession>
<proteinExistence type="predicted"/>
<feature type="transmembrane region" description="Helical" evidence="4">
    <location>
        <begin position="12"/>
        <end position="40"/>
    </location>
</feature>
<evidence type="ECO:0000256" key="3">
    <source>
        <dbReference type="ARBA" id="ARBA00023136"/>
    </source>
</evidence>
<dbReference type="Proteomes" id="UP000317078">
    <property type="component" value="Unassembled WGS sequence"/>
</dbReference>
<feature type="domain" description="Major facilitator superfamily (MFS) profile" evidence="5">
    <location>
        <begin position="15"/>
        <end position="398"/>
    </location>
</feature>
<dbReference type="GO" id="GO:0022857">
    <property type="term" value="F:transmembrane transporter activity"/>
    <property type="evidence" value="ECO:0007669"/>
    <property type="project" value="InterPro"/>
</dbReference>
<reference evidence="6 7" key="1">
    <citation type="journal article" date="2019" name="Environ. Microbiol.">
        <title>Species interactions and distinct microbial communities in high Arctic permafrost affected cryosols are associated with the CH4 and CO2 gas fluxes.</title>
        <authorList>
            <person name="Altshuler I."/>
            <person name="Hamel J."/>
            <person name="Turney S."/>
            <person name="Magnuson E."/>
            <person name="Levesque R."/>
            <person name="Greer C."/>
            <person name="Whyte L.G."/>
        </authorList>
    </citation>
    <scope>NUCLEOTIDE SEQUENCE [LARGE SCALE GENOMIC DNA]</scope>
    <source>
        <strain evidence="6 7">S9.3B</strain>
    </source>
</reference>
<feature type="transmembrane region" description="Helical" evidence="4">
    <location>
        <begin position="342"/>
        <end position="366"/>
    </location>
</feature>
<dbReference type="InterPro" id="IPR036259">
    <property type="entry name" value="MFS_trans_sf"/>
</dbReference>
<evidence type="ECO:0000256" key="2">
    <source>
        <dbReference type="ARBA" id="ARBA00022989"/>
    </source>
</evidence>
<sequence>MPKESVADSSYAWWRLVAAVLLATIGGIGLWSIVVALPALQAEFGVARADASLPYTLTMLAFMVGGVGMGRLADRFGVVVPVVIGALALGAGYVATAFVSDLRQFGILYALLVGGLGSCAVFGPLVADTSFWFTRRRGIAVALCASGNYFAGAVWPPILQHFIAAHGWRATHVGIGLFCVVTMLPLALALRRRPPVQSAGGNGRATDGLVRLGLSPNALQALLMLAGVACCVAMAMPQVHIVAYCTDLGYGPARGAEMLSLMLGFGVVSRLVSGAITDRVGAPVMLLLGSGLQAVALALFLRFDSLAALYVLSAVFGLFQGGIVPSYAVMVRQFFPSAQAGLRVSLVLSATLAGMGLGGWLSGAIFDATLSYRWAVVNGMGWNLLNLAIAAWIVVRLRGRPAAVAVSP</sequence>
<feature type="transmembrane region" description="Helical" evidence="4">
    <location>
        <begin position="307"/>
        <end position="330"/>
    </location>
</feature>
<feature type="transmembrane region" description="Helical" evidence="4">
    <location>
        <begin position="280"/>
        <end position="301"/>
    </location>
</feature>
<feature type="transmembrane region" description="Helical" evidence="4">
    <location>
        <begin position="221"/>
        <end position="243"/>
    </location>
</feature>
<dbReference type="PANTHER" id="PTHR11360:SF290">
    <property type="entry name" value="MONOCARBOXYLATE MFS PERMEASE"/>
    <property type="match status" value="1"/>
</dbReference>
<feature type="transmembrane region" description="Helical" evidence="4">
    <location>
        <begin position="76"/>
        <end position="95"/>
    </location>
</feature>
<dbReference type="InterPro" id="IPR050327">
    <property type="entry name" value="Proton-linked_MCT"/>
</dbReference>
<feature type="transmembrane region" description="Helical" evidence="4">
    <location>
        <begin position="107"/>
        <end position="127"/>
    </location>
</feature>
<dbReference type="Pfam" id="PF07690">
    <property type="entry name" value="MFS_1"/>
    <property type="match status" value="1"/>
</dbReference>
<feature type="transmembrane region" description="Helical" evidence="4">
    <location>
        <begin position="139"/>
        <end position="158"/>
    </location>
</feature>
<keyword evidence="3 4" id="KW-0472">Membrane</keyword>
<dbReference type="OrthoDB" id="146345at2"/>
<dbReference type="SUPFAM" id="SSF103473">
    <property type="entry name" value="MFS general substrate transporter"/>
    <property type="match status" value="1"/>
</dbReference>
<dbReference type="AlphaFoldDB" id="A0A502GD41"/>
<dbReference type="RefSeq" id="WP_140881757.1">
    <property type="nucleotide sequence ID" value="NZ_RCZP01000003.1"/>
</dbReference>
<feature type="transmembrane region" description="Helical" evidence="4">
    <location>
        <begin position="255"/>
        <end position="273"/>
    </location>
</feature>
<dbReference type="PANTHER" id="PTHR11360">
    <property type="entry name" value="MONOCARBOXYLATE TRANSPORTER"/>
    <property type="match status" value="1"/>
</dbReference>
<dbReference type="Gene3D" id="1.20.1250.20">
    <property type="entry name" value="MFS general substrate transporter like domains"/>
    <property type="match status" value="2"/>
</dbReference>
<evidence type="ECO:0000256" key="4">
    <source>
        <dbReference type="SAM" id="Phobius"/>
    </source>
</evidence>
<feature type="transmembrane region" description="Helical" evidence="4">
    <location>
        <begin position="372"/>
        <end position="395"/>
    </location>
</feature>
<organism evidence="6 7">
    <name type="scientific">Muricoccus nepalensis</name>
    <dbReference type="NCBI Taxonomy" id="1854500"/>
    <lineage>
        <taxon>Bacteria</taxon>
        <taxon>Pseudomonadati</taxon>
        <taxon>Pseudomonadota</taxon>
        <taxon>Alphaproteobacteria</taxon>
        <taxon>Acetobacterales</taxon>
        <taxon>Roseomonadaceae</taxon>
        <taxon>Muricoccus</taxon>
    </lineage>
</organism>
<dbReference type="PROSITE" id="PS50850">
    <property type="entry name" value="MFS"/>
    <property type="match status" value="1"/>
</dbReference>
<keyword evidence="1 4" id="KW-0812">Transmembrane</keyword>
<evidence type="ECO:0000259" key="5">
    <source>
        <dbReference type="PROSITE" id="PS50850"/>
    </source>
</evidence>
<evidence type="ECO:0000256" key="1">
    <source>
        <dbReference type="ARBA" id="ARBA00022692"/>
    </source>
</evidence>
<dbReference type="EMBL" id="RCZP01000003">
    <property type="protein sequence ID" value="TPG59661.1"/>
    <property type="molecule type" value="Genomic_DNA"/>
</dbReference>
<keyword evidence="7" id="KW-1185">Reference proteome</keyword>
<evidence type="ECO:0000313" key="6">
    <source>
        <dbReference type="EMBL" id="TPG59661.1"/>
    </source>
</evidence>
<comment type="caution">
    <text evidence="6">The sequence shown here is derived from an EMBL/GenBank/DDBJ whole genome shotgun (WGS) entry which is preliminary data.</text>
</comment>
<dbReference type="InterPro" id="IPR011701">
    <property type="entry name" value="MFS"/>
</dbReference>
<gene>
    <name evidence="6" type="ORF">EAH89_05330</name>
</gene>
<feature type="transmembrane region" description="Helical" evidence="4">
    <location>
        <begin position="52"/>
        <end position="69"/>
    </location>
</feature>
<name>A0A502GD41_9PROT</name>